<keyword evidence="1" id="KW-0812">Transmembrane</keyword>
<accession>A0A6L6XNN0</accession>
<evidence type="ECO:0000313" key="2">
    <source>
        <dbReference type="EMBL" id="MVQ48941.1"/>
    </source>
</evidence>
<evidence type="ECO:0000256" key="1">
    <source>
        <dbReference type="SAM" id="Phobius"/>
    </source>
</evidence>
<reference evidence="2 3" key="1">
    <citation type="submission" date="2019-12" db="EMBL/GenBank/DDBJ databases">
        <authorList>
            <person name="Huq M.A."/>
        </authorList>
    </citation>
    <scope>NUCLEOTIDE SEQUENCE [LARGE SCALE GENOMIC DNA]</scope>
    <source>
        <strain evidence="2 3">MAH-18</strain>
    </source>
</reference>
<protein>
    <submittedName>
        <fullName evidence="2">Uncharacterized protein</fullName>
    </submittedName>
</protein>
<sequence>MLLHDFLDDAVADVHADLPALVTASRSQGRSIRRRRRALSAVGAAAAVTLVAAIVVALVPGPGGRQGEVAADLTNPVRVGALGGETAPATPAGVVSALAESVDRVADGKFGRLQGEVDDYEALAALLFEPVGGTGPAGQVMINLQPLDGVGTAPYSCEDAWFEGITDCETHRLENGDSLRTYWQLDDSEFGVGSQRMAVEVLSPARHLRVVVNVLNTNPWAAGQHRAEPVLDLEQATAIATQPWWDARRLPVEYVAAGKRLDLFEG</sequence>
<gene>
    <name evidence="2" type="ORF">GON03_07080</name>
</gene>
<dbReference type="RefSeq" id="WP_157341365.1">
    <property type="nucleotide sequence ID" value="NZ_WSEK01000004.1"/>
</dbReference>
<keyword evidence="1" id="KW-1133">Transmembrane helix</keyword>
<keyword evidence="3" id="KW-1185">Reference proteome</keyword>
<comment type="caution">
    <text evidence="2">The sequence shown here is derived from an EMBL/GenBank/DDBJ whole genome shotgun (WGS) entry which is preliminary data.</text>
</comment>
<organism evidence="2 3">
    <name type="scientific">Nocardioides agri</name>
    <dbReference type="NCBI Taxonomy" id="2682843"/>
    <lineage>
        <taxon>Bacteria</taxon>
        <taxon>Bacillati</taxon>
        <taxon>Actinomycetota</taxon>
        <taxon>Actinomycetes</taxon>
        <taxon>Propionibacteriales</taxon>
        <taxon>Nocardioidaceae</taxon>
        <taxon>Nocardioides</taxon>
    </lineage>
</organism>
<dbReference type="AlphaFoldDB" id="A0A6L6XNN0"/>
<keyword evidence="1" id="KW-0472">Membrane</keyword>
<dbReference type="Proteomes" id="UP000473525">
    <property type="component" value="Unassembled WGS sequence"/>
</dbReference>
<dbReference type="EMBL" id="WSEK01000004">
    <property type="protein sequence ID" value="MVQ48941.1"/>
    <property type="molecule type" value="Genomic_DNA"/>
</dbReference>
<feature type="transmembrane region" description="Helical" evidence="1">
    <location>
        <begin position="38"/>
        <end position="59"/>
    </location>
</feature>
<evidence type="ECO:0000313" key="3">
    <source>
        <dbReference type="Proteomes" id="UP000473525"/>
    </source>
</evidence>
<name>A0A6L6XNN0_9ACTN</name>
<proteinExistence type="predicted"/>